<reference evidence="1" key="1">
    <citation type="submission" date="2021-03" db="EMBL/GenBank/DDBJ databases">
        <title>Acanthopleuribacteraceae sp. M133.</title>
        <authorList>
            <person name="Wang G."/>
        </authorList>
    </citation>
    <scope>NUCLEOTIDE SEQUENCE</scope>
    <source>
        <strain evidence="1">M133</strain>
    </source>
</reference>
<gene>
    <name evidence="1" type="ORF">J3U87_23580</name>
</gene>
<dbReference type="EMBL" id="CP071793">
    <property type="protein sequence ID" value="QTD48573.1"/>
    <property type="molecule type" value="Genomic_DNA"/>
</dbReference>
<dbReference type="KEGG" id="scor:J3U87_23580"/>
<protein>
    <submittedName>
        <fullName evidence="1">Trypsin-like peptidase domain-containing protein</fullName>
    </submittedName>
</protein>
<accession>A0A8A4TG11</accession>
<keyword evidence="2" id="KW-1185">Reference proteome</keyword>
<dbReference type="RefSeq" id="WP_237378227.1">
    <property type="nucleotide sequence ID" value="NZ_CP071793.1"/>
</dbReference>
<evidence type="ECO:0000313" key="1">
    <source>
        <dbReference type="EMBL" id="QTD48573.1"/>
    </source>
</evidence>
<dbReference type="Pfam" id="PF13365">
    <property type="entry name" value="Trypsin_2"/>
    <property type="match status" value="1"/>
</dbReference>
<proteinExistence type="predicted"/>
<organism evidence="1 2">
    <name type="scientific">Sulfidibacter corallicola</name>
    <dbReference type="NCBI Taxonomy" id="2818388"/>
    <lineage>
        <taxon>Bacteria</taxon>
        <taxon>Pseudomonadati</taxon>
        <taxon>Acidobacteriota</taxon>
        <taxon>Holophagae</taxon>
        <taxon>Acanthopleuribacterales</taxon>
        <taxon>Acanthopleuribacteraceae</taxon>
        <taxon>Sulfidibacter</taxon>
    </lineage>
</organism>
<dbReference type="Proteomes" id="UP000663929">
    <property type="component" value="Chromosome"/>
</dbReference>
<dbReference type="InterPro" id="IPR009003">
    <property type="entry name" value="Peptidase_S1_PA"/>
</dbReference>
<sequence>MEKKAQVVERTGLVIVCWPQEPKNWAICTGYAVSSAMVLTCKHVLEREGAGDPGEIYASFLFEGKTKRIPLPLEIAWKSPTYDVALLRFTEAVPFGVPTPMRWGLLDHSHDYHVPFTALGYPKWKEGMIPRDGDSIELREEPVRDTDSVGGTIKTGSGSCTAEYSMDTDTRFTFDQWKGFSGAPCFHEGHLIAIFKGVDRGIGEGNSHAEKEAFHKKKMNIQALIEEGLLNKNHILVSCKSFLENPNFVKTMGRTLHSIEQSNQAYRGYQSSFFQALPQSQENRKNLVVLLRSFTNTVLTQIKEKLGIQLPGTEIAGDPENIANALLDQEPDQAINFLKRVMVGEKQSLGDNLDNQNCVQEFRERWLRLLQHLLINDFGDDWQHLYKGMAAQGPQESGSGNHVRISNSQGQIFQLKPAILHTAVSQARLSLAFEESSGKILAENGFFTSHSPIPPMGLTELATEEERAINHVLCWLYKLKNCDWAGPEKPLYSDHFEDVQKKSLKKQFKRVLEALSEEEKALIPFVLFDFSSEGTAGYNANALAVLKQYLPDLFIYQNHGRLWTTEIFKTDHGDLIEDLIDFLKSLP</sequence>
<name>A0A8A4TG11_SULCO</name>
<dbReference type="AlphaFoldDB" id="A0A8A4TG11"/>
<dbReference type="SUPFAM" id="SSF50494">
    <property type="entry name" value="Trypsin-like serine proteases"/>
    <property type="match status" value="1"/>
</dbReference>
<evidence type="ECO:0000313" key="2">
    <source>
        <dbReference type="Proteomes" id="UP000663929"/>
    </source>
</evidence>